<gene>
    <name evidence="1" type="ORF">FQP34_22330</name>
</gene>
<name>A0A8B5XT33_9BACI</name>
<accession>A0A8B5XT33</accession>
<dbReference type="Proteomes" id="UP000317770">
    <property type="component" value="Unassembled WGS sequence"/>
</dbReference>
<dbReference type="AlphaFoldDB" id="A0A8B5XT33"/>
<comment type="caution">
    <text evidence="1">The sequence shown here is derived from an EMBL/GenBank/DDBJ whole genome shotgun (WGS) entry which is preliminary data.</text>
</comment>
<evidence type="ECO:0000313" key="2">
    <source>
        <dbReference type="Proteomes" id="UP000317770"/>
    </source>
</evidence>
<organism evidence="1 2">
    <name type="scientific">Peribacillus simplex</name>
    <dbReference type="NCBI Taxonomy" id="1478"/>
    <lineage>
        <taxon>Bacteria</taxon>
        <taxon>Bacillati</taxon>
        <taxon>Bacillota</taxon>
        <taxon>Bacilli</taxon>
        <taxon>Bacillales</taxon>
        <taxon>Bacillaceae</taxon>
        <taxon>Peribacillus</taxon>
    </lineage>
</organism>
<dbReference type="EMBL" id="VNKI01000012">
    <property type="protein sequence ID" value="TVX77163.1"/>
    <property type="molecule type" value="Genomic_DNA"/>
</dbReference>
<reference evidence="1 2" key="1">
    <citation type="submission" date="2019-07" db="EMBL/GenBank/DDBJ databases">
        <title>Genome assembly of Bacillus simplex strain GGC-P6A.</title>
        <authorList>
            <person name="Jennings M.E."/>
            <person name="Barton H.A."/>
        </authorList>
    </citation>
    <scope>NUCLEOTIDE SEQUENCE [LARGE SCALE GENOMIC DNA]</scope>
    <source>
        <strain evidence="1 2">GGC-P6A</strain>
    </source>
</reference>
<protein>
    <submittedName>
        <fullName evidence="1">Uncharacterized protein</fullName>
    </submittedName>
</protein>
<proteinExistence type="predicted"/>
<sequence length="240" mass="27763">MNVLKFDDGSSHSVVEWVKANVKFMGNISSFEVYKNECDIPTLYRNAPDFYVYEAKREDTKSTYHFILRDDAAEIETWLGGCNCGYSGGGPSATKEILQIVGLKMDYDIISRQSKVRMKSLVPHHDLNFVVFKPLDRMHYQKEERLNVFLTFKRAHDKWNAKRAFEVIGNVHPLRDLSPIVEELYHAHLPYSTENEWYDYATNNGVVLSNQLASLSNELLTGLIENIAYKYNAKFEITYL</sequence>
<evidence type="ECO:0000313" key="1">
    <source>
        <dbReference type="EMBL" id="TVX77163.1"/>
    </source>
</evidence>
<dbReference type="RefSeq" id="WP_144480426.1">
    <property type="nucleotide sequence ID" value="NZ_VNKI01000012.1"/>
</dbReference>